<keyword evidence="3" id="KW-0807">Transducer</keyword>
<dbReference type="AlphaFoldDB" id="A0A5J4L2L8"/>
<reference evidence="10" key="1">
    <citation type="submission" date="2019-10" db="EMBL/GenBank/DDBJ databases">
        <title>Metagenomic sequencing of thiosulfate-disproportionating enrichment culture.</title>
        <authorList>
            <person name="Umezawa K."/>
            <person name="Kojima H."/>
            <person name="Fukui M."/>
        </authorList>
    </citation>
    <scope>NUCLEOTIDE SEQUENCE</scope>
    <source>
        <strain evidence="10">45J</strain>
    </source>
</reference>
<name>A0A5J4L2L8_9ZZZZ</name>
<dbReference type="PROSITE" id="PS50111">
    <property type="entry name" value="CHEMOTAXIS_TRANSDUC_2"/>
    <property type="match status" value="1"/>
</dbReference>
<dbReference type="Pfam" id="PF00672">
    <property type="entry name" value="HAMP"/>
    <property type="match status" value="1"/>
</dbReference>
<dbReference type="SMART" id="SM00304">
    <property type="entry name" value="HAMP"/>
    <property type="match status" value="1"/>
</dbReference>
<dbReference type="GO" id="GO:0007165">
    <property type="term" value="P:signal transduction"/>
    <property type="evidence" value="ECO:0007669"/>
    <property type="project" value="UniProtKB-KW"/>
</dbReference>
<dbReference type="PANTHER" id="PTHR32089">
    <property type="entry name" value="METHYL-ACCEPTING CHEMOTAXIS PROTEIN MCPB"/>
    <property type="match status" value="1"/>
</dbReference>
<accession>A0A5J4L2L8</accession>
<comment type="similarity">
    <text evidence="4">Belongs to the methyl-accepting chemotaxis (MCP) protein family.</text>
</comment>
<dbReference type="SUPFAM" id="SSF58104">
    <property type="entry name" value="Methyl-accepting chemotaxis protein (MCP) signaling domain"/>
    <property type="match status" value="1"/>
</dbReference>
<feature type="domain" description="Methyl-accepting transducer" evidence="7">
    <location>
        <begin position="545"/>
        <end position="781"/>
    </location>
</feature>
<feature type="domain" description="T-SNARE coiled-coil homology" evidence="8">
    <location>
        <begin position="732"/>
        <end position="794"/>
    </location>
</feature>
<comment type="caution">
    <text evidence="10">The sequence shown here is derived from an EMBL/GenBank/DDBJ whole genome shotgun (WGS) entry which is preliminary data.</text>
</comment>
<evidence type="ECO:0000259" key="7">
    <source>
        <dbReference type="PROSITE" id="PS50111"/>
    </source>
</evidence>
<dbReference type="InterPro" id="IPR003660">
    <property type="entry name" value="HAMP_dom"/>
</dbReference>
<evidence type="ECO:0000256" key="5">
    <source>
        <dbReference type="SAM" id="Coils"/>
    </source>
</evidence>
<dbReference type="CDD" id="cd06225">
    <property type="entry name" value="HAMP"/>
    <property type="match status" value="1"/>
</dbReference>
<evidence type="ECO:0000256" key="2">
    <source>
        <dbReference type="ARBA" id="ARBA00022519"/>
    </source>
</evidence>
<evidence type="ECO:0000256" key="3">
    <source>
        <dbReference type="ARBA" id="ARBA00023224"/>
    </source>
</evidence>
<proteinExistence type="inferred from homology"/>
<dbReference type="PROSITE" id="PS50192">
    <property type="entry name" value="T_SNARE"/>
    <property type="match status" value="1"/>
</dbReference>
<comment type="subcellular location">
    <subcellularLocation>
        <location evidence="1">Cell inner membrane</location>
        <topology evidence="1">Multi-pass membrane protein</topology>
    </subcellularLocation>
</comment>
<dbReference type="GO" id="GO:0005886">
    <property type="term" value="C:plasma membrane"/>
    <property type="evidence" value="ECO:0007669"/>
    <property type="project" value="UniProtKB-SubCell"/>
</dbReference>
<dbReference type="InterPro" id="IPR004089">
    <property type="entry name" value="MCPsignal_dom"/>
</dbReference>
<protein>
    <submittedName>
        <fullName evidence="10">Methyl-accepting chemotaxis protein</fullName>
    </submittedName>
</protein>
<keyword evidence="6" id="KW-1133">Transmembrane helix</keyword>
<evidence type="ECO:0000313" key="10">
    <source>
        <dbReference type="EMBL" id="GER94475.1"/>
    </source>
</evidence>
<feature type="transmembrane region" description="Helical" evidence="6">
    <location>
        <begin position="12"/>
        <end position="32"/>
    </location>
</feature>
<keyword evidence="2" id="KW-0997">Cell inner membrane</keyword>
<keyword evidence="5" id="KW-0175">Coiled coil</keyword>
<dbReference type="Pfam" id="PF00015">
    <property type="entry name" value="MCPsignal"/>
    <property type="match status" value="1"/>
</dbReference>
<dbReference type="PROSITE" id="PS50885">
    <property type="entry name" value="HAMP"/>
    <property type="match status" value="1"/>
</dbReference>
<keyword evidence="2" id="KW-1003">Cell membrane</keyword>
<dbReference type="SMART" id="SM00283">
    <property type="entry name" value="MA"/>
    <property type="match status" value="1"/>
</dbReference>
<feature type="domain" description="HAMP" evidence="9">
    <location>
        <begin position="488"/>
        <end position="540"/>
    </location>
</feature>
<evidence type="ECO:0000259" key="9">
    <source>
        <dbReference type="PROSITE" id="PS50885"/>
    </source>
</evidence>
<feature type="transmembrane region" description="Helical" evidence="6">
    <location>
        <begin position="466"/>
        <end position="487"/>
    </location>
</feature>
<keyword evidence="6" id="KW-0472">Membrane</keyword>
<dbReference type="CDD" id="cd11386">
    <property type="entry name" value="MCP_signal"/>
    <property type="match status" value="1"/>
</dbReference>
<sequence length="817" mass="89830">MTIKTKLTWNVIIVIIIVGAVAATSIIGMGFVKSKLFYLTERSTPFQMRTGEFQRAIQGATADLVKVSASRGIDEYKTYRAEAEKSLSDVKGTQDALESLSGGMKMETYNELSHIAKEIFEITEGRLHAEEEAGTANKAITQKLKDASNRLKELDEKIRSLQLNRSANFVTSLEDTKGISLKLRNIELLKATLKDLQLAVFEIQKAQDKRTLIIAKGKINSSINKAIQNDYLKESKNLIADVRAIGEKIEELVRLQTSLLGQENGELKKRFEAINRDIGEKLSSVILTIEQEVVSASERYGVETEKQGKVFTQSNIAINVLAANSELVSLGLSIEGLSTRLFTIMTMKDVDSIESEIRKIYEKIDSVQKGIEKALTKLDAKEELKILRNAEGALSSIKGVLLARDGIIAKIRHQINMREKALQATEKLREIVLKQADKSKQTVTAAQGEQEKAIGTVNKMVRFTTILIAVISMGAVIFGIAFGTWIYRSVAKPLNELIWGADQISQGNLACARTEYTKDEIGMVHKSMCKMIKNLREIVGKMKTSTETLASSSEELSATAISLEKGSHEQNAQIEQSATAMTEMSQTTLDVAKNASHTAEAAQKMKGVALKGKDVMYATSQELQKFADTVKESAEKVESLGQKSEEINKIITLIKEIADQTNLLALNAAIEAARAGEQGRGFAVVADNVRQLAERTSAATEDIANTVSAMQTEVTESVSFMKEERESIGKVLEHVNNTLKSMDEIVSYVEDVADMVQRIAVATEEQSSASEEVSHNMESIAAITRELNNSIVEIKRAAGDLSRLATELNSMAGWFKV</sequence>
<evidence type="ECO:0000256" key="1">
    <source>
        <dbReference type="ARBA" id="ARBA00004429"/>
    </source>
</evidence>
<dbReference type="PANTHER" id="PTHR32089:SF112">
    <property type="entry name" value="LYSOZYME-LIKE PROTEIN-RELATED"/>
    <property type="match status" value="1"/>
</dbReference>
<keyword evidence="6" id="KW-0812">Transmembrane</keyword>
<dbReference type="FunFam" id="1.10.287.950:FF:000001">
    <property type="entry name" value="Methyl-accepting chemotaxis sensory transducer"/>
    <property type="match status" value="1"/>
</dbReference>
<feature type="coiled-coil region" evidence="5">
    <location>
        <begin position="137"/>
        <end position="164"/>
    </location>
</feature>
<evidence type="ECO:0000259" key="8">
    <source>
        <dbReference type="PROSITE" id="PS50192"/>
    </source>
</evidence>
<evidence type="ECO:0000256" key="6">
    <source>
        <dbReference type="SAM" id="Phobius"/>
    </source>
</evidence>
<organism evidence="10">
    <name type="scientific">hot springs metagenome</name>
    <dbReference type="NCBI Taxonomy" id="433727"/>
    <lineage>
        <taxon>unclassified sequences</taxon>
        <taxon>metagenomes</taxon>
        <taxon>ecological metagenomes</taxon>
    </lineage>
</organism>
<evidence type="ECO:0000256" key="4">
    <source>
        <dbReference type="ARBA" id="ARBA00029447"/>
    </source>
</evidence>
<dbReference type="InterPro" id="IPR000727">
    <property type="entry name" value="T_SNARE_dom"/>
</dbReference>
<gene>
    <name evidence="10" type="ORF">A45J_2238</name>
</gene>
<dbReference type="EMBL" id="BLAB01000001">
    <property type="protein sequence ID" value="GER94475.1"/>
    <property type="molecule type" value="Genomic_DNA"/>
</dbReference>
<dbReference type="Gene3D" id="1.10.287.950">
    <property type="entry name" value="Methyl-accepting chemotaxis protein"/>
    <property type="match status" value="1"/>
</dbReference>